<dbReference type="AlphaFoldDB" id="A0A5B2W3K8"/>
<dbReference type="GO" id="GO:0006307">
    <property type="term" value="P:DNA alkylation repair"/>
    <property type="evidence" value="ECO:0007669"/>
    <property type="project" value="TreeGrafter"/>
</dbReference>
<evidence type="ECO:0000256" key="4">
    <source>
        <dbReference type="ARBA" id="ARBA00022763"/>
    </source>
</evidence>
<gene>
    <name evidence="7" type="ORF">F0L74_03910</name>
</gene>
<dbReference type="SMART" id="SM00478">
    <property type="entry name" value="ENDO3c"/>
    <property type="match status" value="1"/>
</dbReference>
<dbReference type="InterPro" id="IPR011257">
    <property type="entry name" value="DNA_glycosylase"/>
</dbReference>
<dbReference type="EMBL" id="VUOC01000001">
    <property type="protein sequence ID" value="KAA2245116.1"/>
    <property type="molecule type" value="Genomic_DNA"/>
</dbReference>
<comment type="catalytic activity">
    <reaction evidence="1">
        <text>Hydrolysis of alkylated DNA, releasing 3-methyladenine, 3-methylguanine, 7-methylguanine and 7-methyladenine.</text>
        <dbReference type="EC" id="3.2.2.21"/>
    </reaction>
</comment>
<organism evidence="7 8">
    <name type="scientific">Chitinophaga agrisoli</name>
    <dbReference type="NCBI Taxonomy" id="2607653"/>
    <lineage>
        <taxon>Bacteria</taxon>
        <taxon>Pseudomonadati</taxon>
        <taxon>Bacteroidota</taxon>
        <taxon>Chitinophagia</taxon>
        <taxon>Chitinophagales</taxon>
        <taxon>Chitinophagaceae</taxon>
        <taxon>Chitinophaga</taxon>
    </lineage>
</organism>
<dbReference type="Gene3D" id="1.10.340.30">
    <property type="entry name" value="Hypothetical protein, domain 2"/>
    <property type="match status" value="1"/>
</dbReference>
<dbReference type="PANTHER" id="PTHR43003">
    <property type="entry name" value="DNA-3-METHYLADENINE GLYCOSYLASE"/>
    <property type="match status" value="1"/>
</dbReference>
<dbReference type="PROSITE" id="PS00516">
    <property type="entry name" value="ALKYLBASE_DNA_GLYCOS"/>
    <property type="match status" value="1"/>
</dbReference>
<dbReference type="GO" id="GO:0008725">
    <property type="term" value="F:DNA-3-methyladenine glycosylase activity"/>
    <property type="evidence" value="ECO:0007669"/>
    <property type="project" value="TreeGrafter"/>
</dbReference>
<evidence type="ECO:0000259" key="6">
    <source>
        <dbReference type="SMART" id="SM00478"/>
    </source>
</evidence>
<dbReference type="Pfam" id="PF00730">
    <property type="entry name" value="HhH-GPD"/>
    <property type="match status" value="1"/>
</dbReference>
<feature type="domain" description="HhH-GPD" evidence="6">
    <location>
        <begin position="58"/>
        <end position="215"/>
    </location>
</feature>
<evidence type="ECO:0000256" key="3">
    <source>
        <dbReference type="ARBA" id="ARBA00012000"/>
    </source>
</evidence>
<dbReference type="RefSeq" id="WP_149836512.1">
    <property type="nucleotide sequence ID" value="NZ_VUOC01000001.1"/>
</dbReference>
<dbReference type="Proteomes" id="UP000324611">
    <property type="component" value="Unassembled WGS sequence"/>
</dbReference>
<evidence type="ECO:0000256" key="2">
    <source>
        <dbReference type="ARBA" id="ARBA00010817"/>
    </source>
</evidence>
<dbReference type="GO" id="GO:0006285">
    <property type="term" value="P:base-excision repair, AP site formation"/>
    <property type="evidence" value="ECO:0007669"/>
    <property type="project" value="TreeGrafter"/>
</dbReference>
<dbReference type="PANTHER" id="PTHR43003:SF5">
    <property type="entry name" value="DNA-3-METHYLADENINE GLYCOSYLASE"/>
    <property type="match status" value="1"/>
</dbReference>
<comment type="similarity">
    <text evidence="2">Belongs to the alkylbase DNA glycosidase AlkA family.</text>
</comment>
<sequence>MAKTSAKKLSAPAASQDGIALHHQHLIKDKKLSAIITAPLGAMPVSKNITLRLIASIMSQQLSVKVADVIYARFLAIYGGKEPTPQQVLDTPAPTLRAIGLSNAKVSYVHNVARFTVEEKLTDKKLQKMNNDEILAYLTQIKGVGRWTVEMLLMFYLGREDVFALDDLGLQQTMIKLYRLDATDKKALRQRLMEISAKWSPYRTYACRYLWAWKDTKPVAGDTAK</sequence>
<evidence type="ECO:0000256" key="5">
    <source>
        <dbReference type="ARBA" id="ARBA00023204"/>
    </source>
</evidence>
<comment type="caution">
    <text evidence="7">The sequence shown here is derived from an EMBL/GenBank/DDBJ whole genome shotgun (WGS) entry which is preliminary data.</text>
</comment>
<name>A0A5B2W3K8_9BACT</name>
<keyword evidence="4" id="KW-0227">DNA damage</keyword>
<evidence type="ECO:0000256" key="1">
    <source>
        <dbReference type="ARBA" id="ARBA00000086"/>
    </source>
</evidence>
<dbReference type="GO" id="GO:0032131">
    <property type="term" value="F:alkylated DNA binding"/>
    <property type="evidence" value="ECO:0007669"/>
    <property type="project" value="TreeGrafter"/>
</dbReference>
<dbReference type="InterPro" id="IPR051912">
    <property type="entry name" value="Alkylbase_DNA_Glycosylase/TA"/>
</dbReference>
<keyword evidence="5" id="KW-0234">DNA repair</keyword>
<protein>
    <recommendedName>
        <fullName evidence="3">DNA-3-methyladenine glycosylase II</fullName>
        <ecNumber evidence="3">3.2.2.21</ecNumber>
    </recommendedName>
</protein>
<evidence type="ECO:0000313" key="7">
    <source>
        <dbReference type="EMBL" id="KAA2245116.1"/>
    </source>
</evidence>
<reference evidence="7 8" key="2">
    <citation type="submission" date="2019-09" db="EMBL/GenBank/DDBJ databases">
        <authorList>
            <person name="Jin C."/>
        </authorList>
    </citation>
    <scope>NUCLEOTIDE SEQUENCE [LARGE SCALE GENOMIC DNA]</scope>
    <source>
        <strain evidence="7 8">BN140078</strain>
    </source>
</reference>
<dbReference type="GO" id="GO:0032993">
    <property type="term" value="C:protein-DNA complex"/>
    <property type="evidence" value="ECO:0007669"/>
    <property type="project" value="TreeGrafter"/>
</dbReference>
<proteinExistence type="inferred from homology"/>
<reference evidence="7 8" key="1">
    <citation type="submission" date="2019-09" db="EMBL/GenBank/DDBJ databases">
        <title>Chitinophaga ginsengihumi sp. nov., isolated from soil of ginseng rhizosphere.</title>
        <authorList>
            <person name="Lee J."/>
        </authorList>
    </citation>
    <scope>NUCLEOTIDE SEQUENCE [LARGE SCALE GENOMIC DNA]</scope>
    <source>
        <strain evidence="7 8">BN140078</strain>
    </source>
</reference>
<dbReference type="GO" id="GO:0043916">
    <property type="term" value="F:DNA-7-methylguanine glycosylase activity"/>
    <property type="evidence" value="ECO:0007669"/>
    <property type="project" value="TreeGrafter"/>
</dbReference>
<accession>A0A5B2W3K8</accession>
<dbReference type="EC" id="3.2.2.21" evidence="3"/>
<dbReference type="SUPFAM" id="SSF48150">
    <property type="entry name" value="DNA-glycosylase"/>
    <property type="match status" value="1"/>
</dbReference>
<dbReference type="InterPro" id="IPR000035">
    <property type="entry name" value="Alkylbase_DNA_glycsylse_CS"/>
</dbReference>
<dbReference type="InterPro" id="IPR003265">
    <property type="entry name" value="HhH-GPD_domain"/>
</dbReference>
<dbReference type="FunFam" id="1.10.340.30:FF:000004">
    <property type="entry name" value="DNA-3-methyladenine glycosylase II"/>
    <property type="match status" value="1"/>
</dbReference>
<dbReference type="CDD" id="cd00056">
    <property type="entry name" value="ENDO3c"/>
    <property type="match status" value="1"/>
</dbReference>
<evidence type="ECO:0000313" key="8">
    <source>
        <dbReference type="Proteomes" id="UP000324611"/>
    </source>
</evidence>
<dbReference type="Gene3D" id="1.10.1670.40">
    <property type="match status" value="1"/>
</dbReference>
<keyword evidence="8" id="KW-1185">Reference proteome</keyword>